<accession>A0AC60PS26</accession>
<evidence type="ECO:0000313" key="2">
    <source>
        <dbReference type="Proteomes" id="UP000805193"/>
    </source>
</evidence>
<name>A0AC60PS26_IXOPE</name>
<organism evidence="1 2">
    <name type="scientific">Ixodes persulcatus</name>
    <name type="common">Taiga tick</name>
    <dbReference type="NCBI Taxonomy" id="34615"/>
    <lineage>
        <taxon>Eukaryota</taxon>
        <taxon>Metazoa</taxon>
        <taxon>Ecdysozoa</taxon>
        <taxon>Arthropoda</taxon>
        <taxon>Chelicerata</taxon>
        <taxon>Arachnida</taxon>
        <taxon>Acari</taxon>
        <taxon>Parasitiformes</taxon>
        <taxon>Ixodida</taxon>
        <taxon>Ixodoidea</taxon>
        <taxon>Ixodidae</taxon>
        <taxon>Ixodinae</taxon>
        <taxon>Ixodes</taxon>
    </lineage>
</organism>
<keyword evidence="2" id="KW-1185">Reference proteome</keyword>
<proteinExistence type="predicted"/>
<sequence length="84" mass="10229">MSEEKNGFQEQRPEQGWCPWTRHWEMYDITGTRFALKRCWHTEHPRQRREQYPPLERGKVPYLINQPRPLRNRKNCADQPGHGS</sequence>
<gene>
    <name evidence="1" type="ORF">HPB47_000782</name>
</gene>
<evidence type="ECO:0000313" key="1">
    <source>
        <dbReference type="EMBL" id="KAG0423446.1"/>
    </source>
</evidence>
<feature type="non-terminal residue" evidence="1">
    <location>
        <position position="84"/>
    </location>
</feature>
<comment type="caution">
    <text evidence="1">The sequence shown here is derived from an EMBL/GenBank/DDBJ whole genome shotgun (WGS) entry which is preliminary data.</text>
</comment>
<reference evidence="1 2" key="1">
    <citation type="journal article" date="2020" name="Cell">
        <title>Large-Scale Comparative Analyses of Tick Genomes Elucidate Their Genetic Diversity and Vector Capacities.</title>
        <authorList>
            <consortium name="Tick Genome and Microbiome Consortium (TIGMIC)"/>
            <person name="Jia N."/>
            <person name="Wang J."/>
            <person name="Shi W."/>
            <person name="Du L."/>
            <person name="Sun Y."/>
            <person name="Zhan W."/>
            <person name="Jiang J.F."/>
            <person name="Wang Q."/>
            <person name="Zhang B."/>
            <person name="Ji P."/>
            <person name="Bell-Sakyi L."/>
            <person name="Cui X.M."/>
            <person name="Yuan T.T."/>
            <person name="Jiang B.G."/>
            <person name="Yang W.F."/>
            <person name="Lam T.T."/>
            <person name="Chang Q.C."/>
            <person name="Ding S.J."/>
            <person name="Wang X.J."/>
            <person name="Zhu J.G."/>
            <person name="Ruan X.D."/>
            <person name="Zhao L."/>
            <person name="Wei J.T."/>
            <person name="Ye R.Z."/>
            <person name="Que T.C."/>
            <person name="Du C.H."/>
            <person name="Zhou Y.H."/>
            <person name="Cheng J.X."/>
            <person name="Dai P.F."/>
            <person name="Guo W.B."/>
            <person name="Han X.H."/>
            <person name="Huang E.J."/>
            <person name="Li L.F."/>
            <person name="Wei W."/>
            <person name="Gao Y.C."/>
            <person name="Liu J.Z."/>
            <person name="Shao H.Z."/>
            <person name="Wang X."/>
            <person name="Wang C.C."/>
            <person name="Yang T.C."/>
            <person name="Huo Q.B."/>
            <person name="Li W."/>
            <person name="Chen H.Y."/>
            <person name="Chen S.E."/>
            <person name="Zhou L.G."/>
            <person name="Ni X.B."/>
            <person name="Tian J.H."/>
            <person name="Sheng Y."/>
            <person name="Liu T."/>
            <person name="Pan Y.S."/>
            <person name="Xia L.Y."/>
            <person name="Li J."/>
            <person name="Zhao F."/>
            <person name="Cao W.C."/>
        </authorList>
    </citation>
    <scope>NUCLEOTIDE SEQUENCE [LARGE SCALE GENOMIC DNA]</scope>
    <source>
        <strain evidence="1">Iper-2018</strain>
    </source>
</reference>
<dbReference type="EMBL" id="JABSTQ010010101">
    <property type="protein sequence ID" value="KAG0423446.1"/>
    <property type="molecule type" value="Genomic_DNA"/>
</dbReference>
<dbReference type="Proteomes" id="UP000805193">
    <property type="component" value="Unassembled WGS sequence"/>
</dbReference>
<protein>
    <submittedName>
        <fullName evidence="1">Uncharacterized protein</fullName>
    </submittedName>
</protein>